<feature type="compositionally biased region" description="Polar residues" evidence="1">
    <location>
        <begin position="255"/>
        <end position="264"/>
    </location>
</feature>
<evidence type="ECO:0000256" key="1">
    <source>
        <dbReference type="SAM" id="MobiDB-lite"/>
    </source>
</evidence>
<reference evidence="2" key="1">
    <citation type="submission" date="2021-01" db="EMBL/GenBank/DDBJ databases">
        <title>Adiantum capillus-veneris genome.</title>
        <authorList>
            <person name="Fang Y."/>
            <person name="Liao Q."/>
        </authorList>
    </citation>
    <scope>NUCLEOTIDE SEQUENCE</scope>
    <source>
        <strain evidence="2">H3</strain>
        <tissue evidence="2">Leaf</tissue>
    </source>
</reference>
<feature type="region of interest" description="Disordered" evidence="1">
    <location>
        <begin position="438"/>
        <end position="541"/>
    </location>
</feature>
<proteinExistence type="predicted"/>
<dbReference type="OrthoDB" id="1929779at2759"/>
<dbReference type="EMBL" id="JABFUD020000022">
    <property type="protein sequence ID" value="KAI5061964.1"/>
    <property type="molecule type" value="Genomic_DNA"/>
</dbReference>
<comment type="caution">
    <text evidence="2">The sequence shown here is derived from an EMBL/GenBank/DDBJ whole genome shotgun (WGS) entry which is preliminary data.</text>
</comment>
<gene>
    <name evidence="2" type="ORF">GOP47_0022503</name>
</gene>
<feature type="compositionally biased region" description="Polar residues" evidence="1">
    <location>
        <begin position="234"/>
        <end position="245"/>
    </location>
</feature>
<organism evidence="2 3">
    <name type="scientific">Adiantum capillus-veneris</name>
    <name type="common">Maidenhair fern</name>
    <dbReference type="NCBI Taxonomy" id="13818"/>
    <lineage>
        <taxon>Eukaryota</taxon>
        <taxon>Viridiplantae</taxon>
        <taxon>Streptophyta</taxon>
        <taxon>Embryophyta</taxon>
        <taxon>Tracheophyta</taxon>
        <taxon>Polypodiopsida</taxon>
        <taxon>Polypodiidae</taxon>
        <taxon>Polypodiales</taxon>
        <taxon>Pteridineae</taxon>
        <taxon>Pteridaceae</taxon>
        <taxon>Vittarioideae</taxon>
        <taxon>Adiantum</taxon>
    </lineage>
</organism>
<feature type="compositionally biased region" description="Basic and acidic residues" evidence="1">
    <location>
        <begin position="447"/>
        <end position="458"/>
    </location>
</feature>
<evidence type="ECO:0000313" key="3">
    <source>
        <dbReference type="Proteomes" id="UP000886520"/>
    </source>
</evidence>
<feature type="region of interest" description="Disordered" evidence="1">
    <location>
        <begin position="166"/>
        <end position="275"/>
    </location>
</feature>
<feature type="compositionally biased region" description="Polar residues" evidence="1">
    <location>
        <begin position="209"/>
        <end position="224"/>
    </location>
</feature>
<feature type="compositionally biased region" description="Polar residues" evidence="1">
    <location>
        <begin position="166"/>
        <end position="193"/>
    </location>
</feature>
<accession>A0A9D4U7I1</accession>
<dbReference type="PANTHER" id="PTHR31949">
    <property type="entry name" value="GASTRIC MUCIN-LIKE PROTEIN"/>
    <property type="match status" value="1"/>
</dbReference>
<dbReference type="GO" id="GO:0043622">
    <property type="term" value="P:cortical microtubule organization"/>
    <property type="evidence" value="ECO:0007669"/>
    <property type="project" value="TreeGrafter"/>
</dbReference>
<feature type="compositionally biased region" description="Polar residues" evidence="1">
    <location>
        <begin position="469"/>
        <end position="510"/>
    </location>
</feature>
<dbReference type="PANTHER" id="PTHR31949:SF2">
    <property type="entry name" value="OS05G0480600 PROTEIN"/>
    <property type="match status" value="1"/>
</dbReference>
<dbReference type="Proteomes" id="UP000886520">
    <property type="component" value="Chromosome 22"/>
</dbReference>
<dbReference type="GO" id="GO:0055028">
    <property type="term" value="C:cortical microtubule"/>
    <property type="evidence" value="ECO:0007669"/>
    <property type="project" value="TreeGrafter"/>
</dbReference>
<dbReference type="AlphaFoldDB" id="A0A9D4U7I1"/>
<keyword evidence="3" id="KW-1185">Reference proteome</keyword>
<protein>
    <submittedName>
        <fullName evidence="2">Uncharacterized protein</fullName>
    </submittedName>
</protein>
<sequence length="604" mass="64615">MRTELQQQQHHRRVLSLSSAVASDRDDDLTLFRDMQRKEQEHRLSIAEEPGFQTSMTPLRASDPPLHRVPTPLLPIKSCGSDDILASDWDKSDYNWLMTPPSTPLFLNVDRDSASNGLPRACAASARSILKPSKFGDSNGEISSKVGPASKNVCANLGLQNLSANSAGSKPSLTTVVDSSTSRPLKTSTQNCTLAGRPPTLKGVHMSRLTATGANTSSRVSHSHSGAKAPAFVSNGSANAMTPSVRSAIPHGRSASASRPSTPLKQLPSPHHPCNPPTTLVRCASANRAGSMMSKGATISRASSPTMKAWSPDAFNGMSLPNLRMTMQERPTSFSKSSKTDQGIDVQNRRKSGSLLVTKEQTAPSQNGGKKLARNDRVDTCLATSNGKVAERAMGVKKPVVFSKEGQASVMDLHGKKPTKAPSLRDVKSIISSVRESSGLGRNALKKSSDLSSRHMDTGKSTPHKFRSFMSSMAKSSLISKKSGSNGAHSASSVSDSPMATSSNASSEHNMSIVIDPDGSELGDEGVSERESRSSAASQHDFLALGREKRISSWLRSPEYKDDDADIMQIFEQEGLASLSSPESPLFTELDGTIEFEIFCLDPI</sequence>
<name>A0A9D4U7I1_ADICA</name>
<evidence type="ECO:0000313" key="2">
    <source>
        <dbReference type="EMBL" id="KAI5061964.1"/>
    </source>
</evidence>